<comment type="caution">
    <text evidence="2">The sequence shown here is derived from an EMBL/GenBank/DDBJ whole genome shotgun (WGS) entry which is preliminary data.</text>
</comment>
<sequence>MEARRTPQRLSIVGHPRSEQRQGAASPHGECVSQIPVGPGEQARPSVAQQGPGPGPPGPAMAAHPRRLLSVCCCLLLLAVSCRGFNVDQRFPVIKEGKTTGSHFGFSVALHRQTVGSQQYLGAGRKGQAISWSPIGSSRPLTLRTWLTDRKCLCIVLWRLAAVCETRVHRFTVSSVLEVSLNVEPLSLYKSIGKRVPLKGVRKREVLAPRGALFSNHLVAGKTRAGQA</sequence>
<dbReference type="Proteomes" id="UP001174136">
    <property type="component" value="Unassembled WGS sequence"/>
</dbReference>
<dbReference type="InterPro" id="IPR028994">
    <property type="entry name" value="Integrin_alpha_N"/>
</dbReference>
<feature type="region of interest" description="Disordered" evidence="1">
    <location>
        <begin position="1"/>
        <end position="61"/>
    </location>
</feature>
<dbReference type="AlphaFoldDB" id="A0AA47MU06"/>
<dbReference type="Gene3D" id="2.130.10.130">
    <property type="entry name" value="Integrin alpha, N-terminal"/>
    <property type="match status" value="1"/>
</dbReference>
<keyword evidence="2" id="KW-0401">Integrin</keyword>
<reference evidence="2" key="1">
    <citation type="journal article" date="2023" name="Front. Mar. Sci.">
        <title>A new Merluccius polli reference genome to investigate the effects of global change in West African waters.</title>
        <authorList>
            <person name="Mateo J.L."/>
            <person name="Blanco-Fernandez C."/>
            <person name="Garcia-Vazquez E."/>
            <person name="Machado-Schiaffino G."/>
        </authorList>
    </citation>
    <scope>NUCLEOTIDE SEQUENCE</scope>
    <source>
        <strain evidence="2">C29</strain>
        <tissue evidence="2">Fin</tissue>
    </source>
</reference>
<accession>A0AA47MU06</accession>
<name>A0AA47MU06_MERPO</name>
<evidence type="ECO:0000256" key="1">
    <source>
        <dbReference type="SAM" id="MobiDB-lite"/>
    </source>
</evidence>
<gene>
    <name evidence="2" type="primary">ITGA3_1</name>
    <name evidence="2" type="ORF">N1851_014570</name>
</gene>
<evidence type="ECO:0000313" key="3">
    <source>
        <dbReference type="Proteomes" id="UP001174136"/>
    </source>
</evidence>
<keyword evidence="3" id="KW-1185">Reference proteome</keyword>
<organism evidence="2 3">
    <name type="scientific">Merluccius polli</name>
    <name type="common">Benguela hake</name>
    <name type="synonym">Merluccius cadenati</name>
    <dbReference type="NCBI Taxonomy" id="89951"/>
    <lineage>
        <taxon>Eukaryota</taxon>
        <taxon>Metazoa</taxon>
        <taxon>Chordata</taxon>
        <taxon>Craniata</taxon>
        <taxon>Vertebrata</taxon>
        <taxon>Euteleostomi</taxon>
        <taxon>Actinopterygii</taxon>
        <taxon>Neopterygii</taxon>
        <taxon>Teleostei</taxon>
        <taxon>Neoteleostei</taxon>
        <taxon>Acanthomorphata</taxon>
        <taxon>Zeiogadaria</taxon>
        <taxon>Gadariae</taxon>
        <taxon>Gadiformes</taxon>
        <taxon>Gadoidei</taxon>
        <taxon>Merlucciidae</taxon>
        <taxon>Merluccius</taxon>
    </lineage>
</organism>
<evidence type="ECO:0000313" key="2">
    <source>
        <dbReference type="EMBL" id="KAK0146126.1"/>
    </source>
</evidence>
<dbReference type="GO" id="GO:0007229">
    <property type="term" value="P:integrin-mediated signaling pathway"/>
    <property type="evidence" value="ECO:0007669"/>
    <property type="project" value="UniProtKB-KW"/>
</dbReference>
<dbReference type="EMBL" id="JAOPHQ010002619">
    <property type="protein sequence ID" value="KAK0146126.1"/>
    <property type="molecule type" value="Genomic_DNA"/>
</dbReference>
<protein>
    <submittedName>
        <fullName evidence="2">Integrin alpha-3</fullName>
    </submittedName>
</protein>
<proteinExistence type="predicted"/>